<proteinExistence type="predicted"/>
<dbReference type="SUPFAM" id="SSF53098">
    <property type="entry name" value="Ribonuclease H-like"/>
    <property type="match status" value="1"/>
</dbReference>
<keyword evidence="3" id="KW-1185">Reference proteome</keyword>
<feature type="compositionally biased region" description="Acidic residues" evidence="1">
    <location>
        <begin position="319"/>
        <end position="337"/>
    </location>
</feature>
<evidence type="ECO:0000256" key="1">
    <source>
        <dbReference type="SAM" id="MobiDB-lite"/>
    </source>
</evidence>
<dbReference type="EMBL" id="MCGR01000101">
    <property type="protein sequence ID" value="ORY54072.1"/>
    <property type="molecule type" value="Genomic_DNA"/>
</dbReference>
<comment type="caution">
    <text evidence="2">The sequence shown here is derived from an EMBL/GenBank/DDBJ whole genome shotgun (WGS) entry which is preliminary data.</text>
</comment>
<protein>
    <recommendedName>
        <fullName evidence="4">HAT C-terminal dimerisation domain-containing protein</fullName>
    </recommendedName>
</protein>
<dbReference type="STRING" id="106004.A0A1Y2D477"/>
<name>A0A1Y2D477_9BASI</name>
<dbReference type="OrthoDB" id="3359487at2759"/>
<dbReference type="AlphaFoldDB" id="A0A1Y2D477"/>
<reference evidence="2 3" key="1">
    <citation type="submission" date="2016-07" db="EMBL/GenBank/DDBJ databases">
        <title>Pervasive Adenine N6-methylation of Active Genes in Fungi.</title>
        <authorList>
            <consortium name="DOE Joint Genome Institute"/>
            <person name="Mondo S.J."/>
            <person name="Dannebaum R.O."/>
            <person name="Kuo R.C."/>
            <person name="Labutti K."/>
            <person name="Haridas S."/>
            <person name="Kuo A."/>
            <person name="Salamov A."/>
            <person name="Ahrendt S.R."/>
            <person name="Lipzen A."/>
            <person name="Sullivan W."/>
            <person name="Andreopoulos W.B."/>
            <person name="Clum A."/>
            <person name="Lindquist E."/>
            <person name="Daum C."/>
            <person name="Ramamoorthy G.K."/>
            <person name="Gryganskyi A."/>
            <person name="Culley D."/>
            <person name="Magnuson J.K."/>
            <person name="James T.Y."/>
            <person name="O'Malley M.A."/>
            <person name="Stajich J.E."/>
            <person name="Spatafora J.W."/>
            <person name="Visel A."/>
            <person name="Grigoriev I.V."/>
        </authorList>
    </citation>
    <scope>NUCLEOTIDE SEQUENCE [LARGE SCALE GENOMIC DNA]</scope>
    <source>
        <strain evidence="2 3">62-1032</strain>
    </source>
</reference>
<evidence type="ECO:0000313" key="2">
    <source>
        <dbReference type="EMBL" id="ORY54072.1"/>
    </source>
</evidence>
<gene>
    <name evidence="2" type="ORF">BCR35DRAFT_16802</name>
</gene>
<evidence type="ECO:0000313" key="3">
    <source>
        <dbReference type="Proteomes" id="UP000193467"/>
    </source>
</evidence>
<organism evidence="2 3">
    <name type="scientific">Leucosporidium creatinivorum</name>
    <dbReference type="NCBI Taxonomy" id="106004"/>
    <lineage>
        <taxon>Eukaryota</taxon>
        <taxon>Fungi</taxon>
        <taxon>Dikarya</taxon>
        <taxon>Basidiomycota</taxon>
        <taxon>Pucciniomycotina</taxon>
        <taxon>Microbotryomycetes</taxon>
        <taxon>Leucosporidiales</taxon>
        <taxon>Leucosporidium</taxon>
    </lineage>
</organism>
<dbReference type="InParanoid" id="A0A1Y2D477"/>
<accession>A0A1Y2D477</accession>
<dbReference type="Proteomes" id="UP000193467">
    <property type="component" value="Unassembled WGS sequence"/>
</dbReference>
<feature type="region of interest" description="Disordered" evidence="1">
    <location>
        <begin position="280"/>
        <end position="384"/>
    </location>
</feature>
<feature type="compositionally biased region" description="Basic and acidic residues" evidence="1">
    <location>
        <begin position="375"/>
        <end position="384"/>
    </location>
</feature>
<evidence type="ECO:0008006" key="4">
    <source>
        <dbReference type="Google" id="ProtNLM"/>
    </source>
</evidence>
<dbReference type="InterPro" id="IPR012337">
    <property type="entry name" value="RNaseH-like_sf"/>
</dbReference>
<sequence length="384" mass="42336">MCFTEKDFLVITDLLEVLKIFDTMTRHMSVHGAARLADTIPFIDRLTDGLSVVITNQFKPAALRNACVDALRLVNKYYAFTDSCPLIKQALLAHPSYRYWYLNAAEWEKEWIETAKEGFIKRYKALLAAQAAVAAPVAVEAAPAPSSTTTSSIFQKARAAAAAAPPAPVVDALEEFIMAQPIYTASGEAVDGIKFHLAVMREKGANHVFSRMCLDILSAPASLVDVERAFNHGRNLVSLRRFRLSNKSVVRGMAVAAYSREGWIKRRILWDGQKARKEAKAAKRNAVKRVRDLASPEQEEEQQRTPIRPPKKKARAPAAEDEEEDDSDALDGVEVIEEAPKKGKGKGKGKAAPAAKPRRVPAKAATVATRKAKRRERDGSDESD</sequence>